<dbReference type="Gene3D" id="3.40.50.1240">
    <property type="entry name" value="Phosphoglycerate mutase-like"/>
    <property type="match status" value="1"/>
</dbReference>
<evidence type="ECO:0000259" key="17">
    <source>
        <dbReference type="Pfam" id="PF18086"/>
    </source>
</evidence>
<dbReference type="PROSITE" id="PS00616">
    <property type="entry name" value="HIS_ACID_PHOSPHAT_1"/>
    <property type="match status" value="1"/>
</dbReference>
<feature type="compositionally biased region" description="Low complexity" evidence="16">
    <location>
        <begin position="1156"/>
        <end position="1174"/>
    </location>
</feature>
<dbReference type="CDD" id="cd07061">
    <property type="entry name" value="HP_HAP_like"/>
    <property type="match status" value="1"/>
</dbReference>
<dbReference type="InterPro" id="IPR037446">
    <property type="entry name" value="His_Pase_VIP1"/>
</dbReference>
<keyword evidence="8 15" id="KW-0547">Nucleotide-binding</keyword>
<evidence type="ECO:0000256" key="15">
    <source>
        <dbReference type="RuleBase" id="RU365032"/>
    </source>
</evidence>
<evidence type="ECO:0000256" key="7">
    <source>
        <dbReference type="ARBA" id="ARBA00022679"/>
    </source>
</evidence>
<sequence length="1465" mass="162599">MWSLPTSEGESATAHFFLGAGDEGLGTRGIGMRTEESDSELLEDEEDEVPPEPQIIVGICAMTKKSKSKPMTQILERLCRFDYLTVIILGEDVILNEPVENWPSCHCLISFHSKGFPLDKAVAYSKLRNPFLINDLAMQYYIQDRREVYRILQEEGIDLPRYAVLNRDPARPEECNLIEGEDQVEVNGAVFPKPFVEKPVSAEDHNVYIYYPSSAGGGSQRLFRKIGSRSSVYSPESSVRKTGSYIYEEFMPTDGTDVKVYTVGPDYAHAEARKSPALDGKVERDSEGKEIRYPVMLTAMEKLVARKVCVAFKQTVCGFDLLRANGHSFVCDVNGFSFVKNSMKYYDDCAKILGNTIMRELAPQFQIPWSIPTEAEDIPIVPTTSGTMMELRCVIAIIRHGDRTPKQKMKMEVTHPRFFSLFEKHGGYKTGKLKLKRPEQLQEVLDITRLLLAELEKEPGGEIEEKTGKLEQLKSVLEMYGHFSGINRKVQLTYYPHGVKASNEGQDPQGEALAPSLLLVLKWGGELTPAGRVQAEELGRAFRCMYPGGQGDYAGFPGCGLLRLHSTFRHDLKIYASDEGRVQMTAAAFAKGLLALEGELTPILVQMVKSANMNGLLDSDGDSLSSCQHRVKARLHHILQQDAPFGPEDYDQLAPTGSTSLLNSMAIIQNPVKVCDQVFALIENLTHQIQERMQDPKSVDLQLYHSETLELMLQRWSKLERDFRQKSGRYDISKIPDIYDCVKYDVQHNGSLGLQGTAELLRLSKALADVVIPQEYGISREEKLEIAVGFCLALLRKILLDLQRTHEDEYSRGVLSPGRHVRTRLYFTSESHVHSLLSVFRYGGLLDETKDAQWQRALAYLSAISELNYMTQIVIMLYEDNTRDPLSEERFHVELHFSPGVKGVEEEGSAPTGCGFRPASSENEEMKTDQGSMEDLCPGKASDEPDRALQTSPQPSEGPGLPKRSPLIRNRKAGSMEVLSETSSSRPGGYRLFSSSRPPAEMKQSGLGSQCTGLFSTTVLGGSSSAPNLQDYARSQGKKLPPASLKHRDELLFVPAVKRFSVSFAKHPTNGFEGCSMVPTIYPLETLHNALSLRQVSEFLSRVCQRHTDAQAQASAALFDSMHSNQTSDSPFSPPRTLHSPTLQLRQRSEKPPWYSSGPSSTVSSAGPSSPTAVDGNCHFGFSDHPSLNSHVTEEHQGLGLLQESIGNGAQELPIEREQEPFERNQSPQEPPVETSQPCQKVAEEVSQPCQDIPEEVSQPCQEVPDISQPCKEKHDDVNQTCQEVPQISQPCQNASQLYQKVSEEACELCQENSEEVNQPRQGVPVEVGRLVHGFPVGVGGLAQEILMEVGKPAQEIPEELSQPCQEFSGDIGRLAQEASAIILLSQDIPEVDKPSQEFPGEGDLYVQEVPEEVNQQQSYVVPELIDQLSGEDVPQVQYPSSNANPQSQSLARDQNSPLPPATCD</sequence>
<keyword evidence="7 15" id="KW-0808">Transferase</keyword>
<comment type="catalytic activity">
    <reaction evidence="13">
        <text>1D-myo-inositol hexakisphosphate + ATP = 1-diphospho-1D-myo-inositol 2,3,4,5,6-pentakisphosphate + ADP</text>
        <dbReference type="Rhea" id="RHEA:37459"/>
        <dbReference type="ChEBI" id="CHEBI:30616"/>
        <dbReference type="ChEBI" id="CHEBI:58130"/>
        <dbReference type="ChEBI" id="CHEBI:74946"/>
        <dbReference type="ChEBI" id="CHEBI:456216"/>
        <dbReference type="EC" id="2.7.4.24"/>
    </reaction>
    <physiologicalReaction direction="left-to-right" evidence="13">
        <dbReference type="Rhea" id="RHEA:37460"/>
    </physiologicalReaction>
</comment>
<proteinExistence type="inferred from homology"/>
<dbReference type="InterPro" id="IPR029033">
    <property type="entry name" value="His_PPase_superfam"/>
</dbReference>
<dbReference type="EC" id="2.7.4.24" evidence="15"/>
<gene>
    <name evidence="19" type="primary">PPIP5K1</name>
</gene>
<protein>
    <recommendedName>
        <fullName evidence="15">Inositol hexakisphosphate and diphosphoinositol-pentakisphosphate kinase</fullName>
        <ecNumber evidence="15">2.7.4.24</ecNumber>
    </recommendedName>
</protein>
<evidence type="ECO:0000256" key="14">
    <source>
        <dbReference type="ARBA" id="ARBA00037056"/>
    </source>
</evidence>
<keyword evidence="18" id="KW-1185">Reference proteome</keyword>
<keyword evidence="4" id="KW-1003">Cell membrane</keyword>
<keyword evidence="9 15" id="KW-0418">Kinase</keyword>
<feature type="domain" description="VIP1 N-terminal" evidence="17">
    <location>
        <begin position="55"/>
        <end position="144"/>
    </location>
</feature>
<evidence type="ECO:0000256" key="11">
    <source>
        <dbReference type="ARBA" id="ARBA00023136"/>
    </source>
</evidence>
<evidence type="ECO:0000313" key="18">
    <source>
        <dbReference type="Proteomes" id="UP001652580"/>
    </source>
</evidence>
<organism evidence="18 19">
    <name type="scientific">Balaenoptera acutorostrata</name>
    <name type="common">Common minke whale</name>
    <name type="synonym">Balaena rostrata</name>
    <dbReference type="NCBI Taxonomy" id="9767"/>
    <lineage>
        <taxon>Eukaryota</taxon>
        <taxon>Metazoa</taxon>
        <taxon>Chordata</taxon>
        <taxon>Craniata</taxon>
        <taxon>Vertebrata</taxon>
        <taxon>Euteleostomi</taxon>
        <taxon>Mammalia</taxon>
        <taxon>Eutheria</taxon>
        <taxon>Laurasiatheria</taxon>
        <taxon>Artiodactyla</taxon>
        <taxon>Whippomorpha</taxon>
        <taxon>Cetacea</taxon>
        <taxon>Mysticeti</taxon>
        <taxon>Balaenopteridae</taxon>
        <taxon>Balaenoptera</taxon>
    </lineage>
</organism>
<comment type="function">
    <text evidence="14">Bifunctional inositol kinase that acts in concert with the IP6K kinases IP6K1, IP6K2 and IP6K3 to synthesize the diphosphate group-containing inositol pyrophosphates diphosphoinositol pentakisphosphate, PP-InsP5, and bis-diphosphoinositol tetrakisphosphate, (PP)2-InsP4. PP-InsP5 and (PP)2-InsP4, also respectively called InsP7 and InsP8, regulate a variety of cellular processes, including apoptosis, vesicle trafficking, cytoskeletal dynamics, exocytosis, insulin signaling and neutrophil activation. Phosphorylates inositol hexakisphosphate (InsP6) at position 1 to produce PP-InsP5 which is in turn phosphorylated by IP6Ks to produce (PP)2-InsP4. Alternatively, phosphorylates PP-InsP5 at position 1, produced by IP6Ks from InsP6, to produce (PP)2-InsP4. Activated when cells are exposed to hyperosmotic stress.</text>
</comment>
<evidence type="ECO:0000256" key="3">
    <source>
        <dbReference type="ARBA" id="ARBA00005609"/>
    </source>
</evidence>
<dbReference type="InterPro" id="IPR033379">
    <property type="entry name" value="Acid_Pase_AS"/>
</dbReference>
<keyword evidence="6" id="KW-0597">Phosphoprotein</keyword>
<dbReference type="SUPFAM" id="SSF56059">
    <property type="entry name" value="Glutathione synthetase ATP-binding domain-like"/>
    <property type="match status" value="1"/>
</dbReference>
<evidence type="ECO:0000256" key="10">
    <source>
        <dbReference type="ARBA" id="ARBA00022840"/>
    </source>
</evidence>
<evidence type="ECO:0000256" key="13">
    <source>
        <dbReference type="ARBA" id="ARBA00034629"/>
    </source>
</evidence>
<keyword evidence="10 15" id="KW-0067">ATP-binding</keyword>
<comment type="function">
    <text evidence="15">Bifunctional inositol kinase that acts in concert with the IP6K kinases to synthesize the diphosphate group-containing inositol pyrophosphates diphosphoinositol pentakisphosphate, PP-InsP5, and bis-diphosphoinositol tetrakisphosphate, (PP)2-InsP4. PP-InsP5 and (PP)2-InsP4, also respectively called InsP7 and InsP8, may regulate a variety of cellular processes, including apoptosis, vesicle trafficking, cytoskeletal dynamics, and exocytosis. Phosphorylates inositol hexakisphosphate (InsP6).</text>
</comment>
<evidence type="ECO:0000256" key="1">
    <source>
        <dbReference type="ARBA" id="ARBA00004236"/>
    </source>
</evidence>
<dbReference type="Proteomes" id="UP001652580">
    <property type="component" value="Chromosome 3"/>
</dbReference>
<keyword evidence="5 15" id="KW-0963">Cytoplasm</keyword>
<evidence type="ECO:0000256" key="16">
    <source>
        <dbReference type="SAM" id="MobiDB-lite"/>
    </source>
</evidence>
<comment type="catalytic activity">
    <reaction evidence="12">
        <text>5-diphospho-1D-myo-inositol 1,2,3,4,6-pentakisphosphate + ATP + H(+) = 1,5-bis(diphospho)-1D-myo-inositol 2,3,4,6-tetrakisphosphate + ADP</text>
        <dbReference type="Rhea" id="RHEA:10276"/>
        <dbReference type="ChEBI" id="CHEBI:15378"/>
        <dbReference type="ChEBI" id="CHEBI:30616"/>
        <dbReference type="ChEBI" id="CHEBI:58628"/>
        <dbReference type="ChEBI" id="CHEBI:77983"/>
        <dbReference type="ChEBI" id="CHEBI:456216"/>
        <dbReference type="EC" id="2.7.4.24"/>
    </reaction>
    <physiologicalReaction direction="left-to-right" evidence="12">
        <dbReference type="Rhea" id="RHEA:10277"/>
    </physiologicalReaction>
</comment>
<dbReference type="GeneID" id="103002825"/>
<evidence type="ECO:0000256" key="2">
    <source>
        <dbReference type="ARBA" id="ARBA00004514"/>
    </source>
</evidence>
<dbReference type="InterPro" id="IPR000560">
    <property type="entry name" value="His_Pase_clade-2"/>
</dbReference>
<accession>A0ABM3TDC2</accession>
<evidence type="ECO:0000256" key="5">
    <source>
        <dbReference type="ARBA" id="ARBA00022490"/>
    </source>
</evidence>
<feature type="region of interest" description="Disordered" evidence="16">
    <location>
        <begin position="1123"/>
        <end position="1195"/>
    </location>
</feature>
<dbReference type="PANTHER" id="PTHR12750:SF11">
    <property type="entry name" value="INOSITOL HEXAKISPHOSPHATE AND DIPHOSPHOINOSITOL-PENTAKISPHOSPHATE KINASE 1"/>
    <property type="match status" value="1"/>
</dbReference>
<feature type="compositionally biased region" description="Polar residues" evidence="16">
    <location>
        <begin position="1438"/>
        <end position="1457"/>
    </location>
</feature>
<dbReference type="SUPFAM" id="SSF53254">
    <property type="entry name" value="Phosphoglycerate mutase-like"/>
    <property type="match status" value="1"/>
</dbReference>
<feature type="region of interest" description="Disordered" evidence="16">
    <location>
        <begin position="902"/>
        <end position="1008"/>
    </location>
</feature>
<name>A0ABM3TDC2_BALAC</name>
<dbReference type="RefSeq" id="XP_057400082.1">
    <property type="nucleotide sequence ID" value="XM_057544099.1"/>
</dbReference>
<keyword evidence="11" id="KW-0472">Membrane</keyword>
<dbReference type="GO" id="GO:0016301">
    <property type="term" value="F:kinase activity"/>
    <property type="evidence" value="ECO:0007669"/>
    <property type="project" value="UniProtKB-KW"/>
</dbReference>
<comment type="subcellular location">
    <subcellularLocation>
        <location evidence="1">Cell membrane</location>
    </subcellularLocation>
    <subcellularLocation>
        <location evidence="2 15">Cytoplasm</location>
        <location evidence="2 15">Cytosol</location>
    </subcellularLocation>
</comment>
<reference evidence="19" key="1">
    <citation type="submission" date="2025-08" db="UniProtKB">
        <authorList>
            <consortium name="RefSeq"/>
        </authorList>
    </citation>
    <scope>IDENTIFICATION</scope>
</reference>
<evidence type="ECO:0000256" key="4">
    <source>
        <dbReference type="ARBA" id="ARBA00022475"/>
    </source>
</evidence>
<dbReference type="Pfam" id="PF18086">
    <property type="entry name" value="PPIP5K2_N"/>
    <property type="match status" value="1"/>
</dbReference>
<comment type="similarity">
    <text evidence="3 15">Belongs to the histidine acid phosphatase family. VIP1 subfamily.</text>
</comment>
<evidence type="ECO:0000256" key="8">
    <source>
        <dbReference type="ARBA" id="ARBA00022741"/>
    </source>
</evidence>
<feature type="compositionally biased region" description="Polar residues" evidence="16">
    <location>
        <begin position="1224"/>
        <end position="1239"/>
    </location>
</feature>
<evidence type="ECO:0000256" key="6">
    <source>
        <dbReference type="ARBA" id="ARBA00022553"/>
    </source>
</evidence>
<dbReference type="Gene3D" id="3.40.50.11950">
    <property type="match status" value="1"/>
</dbReference>
<evidence type="ECO:0000256" key="9">
    <source>
        <dbReference type="ARBA" id="ARBA00022777"/>
    </source>
</evidence>
<feature type="region of interest" description="Disordered" evidence="16">
    <location>
        <begin position="1219"/>
        <end position="1241"/>
    </location>
</feature>
<dbReference type="InterPro" id="IPR040557">
    <property type="entry name" value="VIP1_N"/>
</dbReference>
<dbReference type="Pfam" id="PF00328">
    <property type="entry name" value="His_Phos_2"/>
    <property type="match status" value="1"/>
</dbReference>
<dbReference type="Gene3D" id="3.30.470.20">
    <property type="entry name" value="ATP-grasp fold, B domain"/>
    <property type="match status" value="1"/>
</dbReference>
<evidence type="ECO:0000256" key="12">
    <source>
        <dbReference type="ARBA" id="ARBA00033696"/>
    </source>
</evidence>
<feature type="region of interest" description="Disordered" evidence="16">
    <location>
        <begin position="1431"/>
        <end position="1465"/>
    </location>
</feature>
<dbReference type="PANTHER" id="PTHR12750">
    <property type="entry name" value="DIPHOSPHOINOSITOL PENTAKISPHOSPHATE KINASE"/>
    <property type="match status" value="1"/>
</dbReference>
<evidence type="ECO:0000313" key="19">
    <source>
        <dbReference type="RefSeq" id="XP_057400082.1"/>
    </source>
</evidence>